<name>A0A8H7AFM4_9EURO</name>
<protein>
    <submittedName>
        <fullName evidence="2">Uncharacterized protein</fullName>
    </submittedName>
</protein>
<feature type="signal peptide" evidence="1">
    <location>
        <begin position="1"/>
        <end position="20"/>
    </location>
</feature>
<gene>
    <name evidence="2" type="ORF">GJ744_010876</name>
</gene>
<sequence>MSLRSTVLICSLFYQAFISAEVLITTRVLKNQVDLEVLPEAIAVVASSYLQPWPRERIQEFVHDHLDSRKSQLPSWTLAQALLLDNLHRHVQSFAAAFASEALTKQLGVDELDAIPKYPPSPDEIHRVQRALYRFELYCNLFRDSRTLFNIKVPMGLFFNKFSPWENEQLGSIHDYLFHIFSPAFTNMTEEDVAWGAFEVDITDELDSGYIQHLMSLGLSYIHELRQQRPTKTATASYMICTQNSTMIFYIRFAHRYAPFFHEQDPGPERAWRWALQDATRANFIYTDSEQLLRKRGYCFGDLTRLEAWPQSHQLWEPPTLSPSASDL</sequence>
<proteinExistence type="predicted"/>
<dbReference type="EMBL" id="JAACFV010000073">
    <property type="protein sequence ID" value="KAF7507194.1"/>
    <property type="molecule type" value="Genomic_DNA"/>
</dbReference>
<comment type="caution">
    <text evidence="2">The sequence shown here is derived from an EMBL/GenBank/DDBJ whole genome shotgun (WGS) entry which is preliminary data.</text>
</comment>
<dbReference type="Proteomes" id="UP000606974">
    <property type="component" value="Unassembled WGS sequence"/>
</dbReference>
<keyword evidence="3" id="KW-1185">Reference proteome</keyword>
<feature type="chain" id="PRO_5034690228" evidence="1">
    <location>
        <begin position="21"/>
        <end position="328"/>
    </location>
</feature>
<accession>A0A8H7AFM4</accession>
<evidence type="ECO:0000313" key="3">
    <source>
        <dbReference type="Proteomes" id="UP000606974"/>
    </source>
</evidence>
<dbReference type="OrthoDB" id="4200957at2759"/>
<evidence type="ECO:0000313" key="2">
    <source>
        <dbReference type="EMBL" id="KAF7507194.1"/>
    </source>
</evidence>
<organism evidence="2 3">
    <name type="scientific">Endocarpon pusillum</name>
    <dbReference type="NCBI Taxonomy" id="364733"/>
    <lineage>
        <taxon>Eukaryota</taxon>
        <taxon>Fungi</taxon>
        <taxon>Dikarya</taxon>
        <taxon>Ascomycota</taxon>
        <taxon>Pezizomycotina</taxon>
        <taxon>Eurotiomycetes</taxon>
        <taxon>Chaetothyriomycetidae</taxon>
        <taxon>Verrucariales</taxon>
        <taxon>Verrucariaceae</taxon>
        <taxon>Endocarpon</taxon>
    </lineage>
</organism>
<reference evidence="2" key="1">
    <citation type="submission" date="2020-02" db="EMBL/GenBank/DDBJ databases">
        <authorList>
            <person name="Palmer J.M."/>
        </authorList>
    </citation>
    <scope>NUCLEOTIDE SEQUENCE</scope>
    <source>
        <strain evidence="2">EPUS1.4</strain>
        <tissue evidence="2">Thallus</tissue>
    </source>
</reference>
<keyword evidence="1" id="KW-0732">Signal</keyword>
<evidence type="ECO:0000256" key="1">
    <source>
        <dbReference type="SAM" id="SignalP"/>
    </source>
</evidence>
<dbReference type="AlphaFoldDB" id="A0A8H7AFM4"/>